<evidence type="ECO:0000313" key="2">
    <source>
        <dbReference type="Proteomes" id="UP000045782"/>
    </source>
</evidence>
<dbReference type="Proteomes" id="UP000045782">
    <property type="component" value="Unassembled WGS sequence"/>
</dbReference>
<dbReference type="RefSeq" id="WP_005056251.1">
    <property type="nucleotide sequence ID" value="NZ_CP014951.1"/>
</dbReference>
<proteinExistence type="predicted"/>
<evidence type="ECO:0000313" key="1">
    <source>
        <dbReference type="EMBL" id="CPV55208.1"/>
    </source>
</evidence>
<dbReference type="GO" id="GO:0097367">
    <property type="term" value="F:carbohydrate derivative binding"/>
    <property type="evidence" value="ECO:0007669"/>
    <property type="project" value="InterPro"/>
</dbReference>
<organism evidence="1 2">
    <name type="scientific">Mycobacteroides abscessus</name>
    <dbReference type="NCBI Taxonomy" id="36809"/>
    <lineage>
        <taxon>Bacteria</taxon>
        <taxon>Bacillati</taxon>
        <taxon>Actinomycetota</taxon>
        <taxon>Actinomycetes</taxon>
        <taxon>Mycobacteriales</taxon>
        <taxon>Mycobacteriaceae</taxon>
        <taxon>Mycobacteroides</taxon>
    </lineage>
</organism>
<dbReference type="InterPro" id="IPR046348">
    <property type="entry name" value="SIS_dom_sf"/>
</dbReference>
<accession>A0A0U0ZP40</accession>
<dbReference type="SUPFAM" id="SSF53697">
    <property type="entry name" value="SIS domain"/>
    <property type="match status" value="1"/>
</dbReference>
<dbReference type="AlphaFoldDB" id="A0A0U0ZP40"/>
<sequence length="355" mass="35936">MNATIDLDDAEALLAADLDGSLQAASMAGSQVRAVGTAIAEGALEPLRSEDRSRAVVWVSGRGTAATAGAILAGALSDTVSLPFVTATRAPVWVGPLDVMVIAGDDAGDPALSAAVTLGTRRGARVVIAAPDEGPLADSGAGRAISLAPRLRVPDTFSLAHHLAVGAAVLGVLDKSVAPDVMTIADEVDGEVSRNTVGREVFTNAAKAIAARLTSGPTVLCGDRSATLALAGHAAATLLRLTQRTATACGLAQALAAMRDALASKSSGESSLFHDEFIDGPRAEAPPRILALATDSDYQSVAARVEGIDDAELVSTTDLGPVAARPSELAQLMMLSTRLEMASVYARLGGGRSGL</sequence>
<gene>
    <name evidence="1" type="ORF">ERS075579_02654</name>
</gene>
<dbReference type="GO" id="GO:1901135">
    <property type="term" value="P:carbohydrate derivative metabolic process"/>
    <property type="evidence" value="ECO:0007669"/>
    <property type="project" value="InterPro"/>
</dbReference>
<protein>
    <submittedName>
        <fullName evidence="1">TobH protein</fullName>
    </submittedName>
</protein>
<reference evidence="1 2" key="1">
    <citation type="submission" date="2015-03" db="EMBL/GenBank/DDBJ databases">
        <authorList>
            <person name="Murphy D."/>
        </authorList>
    </citation>
    <scope>NUCLEOTIDE SEQUENCE [LARGE SCALE GENOMIC DNA]</scope>
    <source>
        <strain evidence="1 2">PAP088</strain>
    </source>
</reference>
<name>A0A0U0ZP40_9MYCO</name>
<dbReference type="EMBL" id="CSWP01000005">
    <property type="protein sequence ID" value="CPV55208.1"/>
    <property type="molecule type" value="Genomic_DNA"/>
</dbReference>